<evidence type="ECO:0000256" key="3">
    <source>
        <dbReference type="RuleBase" id="RU000363"/>
    </source>
</evidence>
<accession>A0A3N9TKS3</accession>
<name>A0A3N9TKS3_9VIBR</name>
<dbReference type="OrthoDB" id="7301144at2"/>
<gene>
    <name evidence="4" type="ORF">EES38_02235</name>
</gene>
<evidence type="ECO:0000256" key="2">
    <source>
        <dbReference type="ARBA" id="ARBA00023002"/>
    </source>
</evidence>
<dbReference type="GO" id="GO:0016020">
    <property type="term" value="C:membrane"/>
    <property type="evidence" value="ECO:0007669"/>
    <property type="project" value="TreeGrafter"/>
</dbReference>
<keyword evidence="2" id="KW-0560">Oxidoreductase</keyword>
<dbReference type="EMBL" id="RJVQ01000001">
    <property type="protein sequence ID" value="RQW64877.1"/>
    <property type="molecule type" value="Genomic_DNA"/>
</dbReference>
<dbReference type="PRINTS" id="PR00081">
    <property type="entry name" value="GDHRDH"/>
</dbReference>
<reference evidence="4 5" key="1">
    <citation type="submission" date="2018-11" db="EMBL/GenBank/DDBJ databases">
        <title>Vibrio LJC006 sp. nov., isolated from seawater during the bloom of the enteromorpha.</title>
        <authorList>
            <person name="Liang J."/>
        </authorList>
    </citation>
    <scope>NUCLEOTIDE SEQUENCE [LARGE SCALE GENOMIC DNA]</scope>
    <source>
        <strain evidence="4 5">LJC006</strain>
    </source>
</reference>
<dbReference type="GO" id="GO:0016491">
    <property type="term" value="F:oxidoreductase activity"/>
    <property type="evidence" value="ECO:0007669"/>
    <property type="project" value="UniProtKB-KW"/>
</dbReference>
<dbReference type="AlphaFoldDB" id="A0A3N9TKS3"/>
<dbReference type="PANTHER" id="PTHR44196:SF1">
    <property type="entry name" value="DEHYDROGENASE_REDUCTASE SDR FAMILY MEMBER 7B"/>
    <property type="match status" value="1"/>
</dbReference>
<comment type="similarity">
    <text evidence="1 3">Belongs to the short-chain dehydrogenases/reductases (SDR) family.</text>
</comment>
<dbReference type="PRINTS" id="PR00080">
    <property type="entry name" value="SDRFAMILY"/>
</dbReference>
<evidence type="ECO:0000313" key="4">
    <source>
        <dbReference type="EMBL" id="RQW64877.1"/>
    </source>
</evidence>
<dbReference type="SUPFAM" id="SSF51735">
    <property type="entry name" value="NAD(P)-binding Rossmann-fold domains"/>
    <property type="match status" value="1"/>
</dbReference>
<organism evidence="4 5">
    <name type="scientific">Vibrio viridaestus</name>
    <dbReference type="NCBI Taxonomy" id="2487322"/>
    <lineage>
        <taxon>Bacteria</taxon>
        <taxon>Pseudomonadati</taxon>
        <taxon>Pseudomonadota</taxon>
        <taxon>Gammaproteobacteria</taxon>
        <taxon>Vibrionales</taxon>
        <taxon>Vibrionaceae</taxon>
        <taxon>Vibrio</taxon>
    </lineage>
</organism>
<proteinExistence type="inferred from homology"/>
<dbReference type="PANTHER" id="PTHR44196">
    <property type="entry name" value="DEHYDROGENASE/REDUCTASE SDR FAMILY MEMBER 7B"/>
    <property type="match status" value="1"/>
</dbReference>
<dbReference type="InterPro" id="IPR002347">
    <property type="entry name" value="SDR_fam"/>
</dbReference>
<dbReference type="NCBIfam" id="NF006565">
    <property type="entry name" value="PRK09072.1"/>
    <property type="match status" value="1"/>
</dbReference>
<dbReference type="CDD" id="cd05233">
    <property type="entry name" value="SDR_c"/>
    <property type="match status" value="1"/>
</dbReference>
<sequence length="270" mass="29908">MDVKGKVVLLTGATGGIGEQIARQFAEQGAKLILVSRSESKLSQLKNQLASAEQHICMPCDITKTDAISDLDRRIQERVSTSGQRIDIVINNAGSNQFQLLSRREMDNIESEIALNLVAPILISKLAICGWLKQPGIILNIGSTFGGIGYPGYTVYGAAKAGLYRFSEALNRELYGSNIKVLYLAPRATKTSLNSHSVNNLNTELKNHVDLPEYVAKKALHIVEREASCHWLGWPEKLFVRINQLLPNVVSRSIHKQLPVIYRYITAARN</sequence>
<dbReference type="InterPro" id="IPR036291">
    <property type="entry name" value="NAD(P)-bd_dom_sf"/>
</dbReference>
<dbReference type="Gene3D" id="3.40.50.720">
    <property type="entry name" value="NAD(P)-binding Rossmann-like Domain"/>
    <property type="match status" value="1"/>
</dbReference>
<evidence type="ECO:0000256" key="1">
    <source>
        <dbReference type="ARBA" id="ARBA00006484"/>
    </source>
</evidence>
<comment type="caution">
    <text evidence="4">The sequence shown here is derived from an EMBL/GenBank/DDBJ whole genome shotgun (WGS) entry which is preliminary data.</text>
</comment>
<protein>
    <submittedName>
        <fullName evidence="4">SDR family oxidoreductase</fullName>
    </submittedName>
</protein>
<evidence type="ECO:0000313" key="5">
    <source>
        <dbReference type="Proteomes" id="UP000281112"/>
    </source>
</evidence>
<keyword evidence="5" id="KW-1185">Reference proteome</keyword>
<dbReference type="Pfam" id="PF00106">
    <property type="entry name" value="adh_short"/>
    <property type="match status" value="1"/>
</dbReference>
<dbReference type="RefSeq" id="WP_124935527.1">
    <property type="nucleotide sequence ID" value="NZ_RJVQ01000001.1"/>
</dbReference>
<dbReference type="Proteomes" id="UP000281112">
    <property type="component" value="Unassembled WGS sequence"/>
</dbReference>